<dbReference type="PANTHER" id="PTHR33710">
    <property type="entry name" value="BNAC02G09200D PROTEIN"/>
    <property type="match status" value="1"/>
</dbReference>
<comment type="caution">
    <text evidence="2">The sequence shown here is derived from an EMBL/GenBank/DDBJ whole genome shotgun (WGS) entry which is preliminary data.</text>
</comment>
<dbReference type="InterPro" id="IPR036691">
    <property type="entry name" value="Endo/exonu/phosph_ase_sf"/>
</dbReference>
<evidence type="ECO:0000313" key="3">
    <source>
        <dbReference type="Proteomes" id="UP000436088"/>
    </source>
</evidence>
<feature type="domain" description="RNase H type-1" evidence="1">
    <location>
        <begin position="711"/>
        <end position="772"/>
    </location>
</feature>
<dbReference type="SUPFAM" id="SSF53098">
    <property type="entry name" value="Ribonuclease H-like"/>
    <property type="match status" value="1"/>
</dbReference>
<evidence type="ECO:0000313" key="2">
    <source>
        <dbReference type="EMBL" id="KAE8675071.1"/>
    </source>
</evidence>
<dbReference type="Proteomes" id="UP000436088">
    <property type="component" value="Unassembled WGS sequence"/>
</dbReference>
<dbReference type="PANTHER" id="PTHR33710:SF77">
    <property type="entry name" value="DNASE I-LIKE SUPERFAMILY PROTEIN"/>
    <property type="match status" value="1"/>
</dbReference>
<dbReference type="GO" id="GO:0003676">
    <property type="term" value="F:nucleic acid binding"/>
    <property type="evidence" value="ECO:0007669"/>
    <property type="project" value="InterPro"/>
</dbReference>
<dbReference type="InterPro" id="IPR012337">
    <property type="entry name" value="RNaseH-like_sf"/>
</dbReference>
<dbReference type="Gene3D" id="3.30.420.10">
    <property type="entry name" value="Ribonuclease H-like superfamily/Ribonuclease H"/>
    <property type="match status" value="1"/>
</dbReference>
<dbReference type="SUPFAM" id="SSF56219">
    <property type="entry name" value="DNase I-like"/>
    <property type="match status" value="1"/>
</dbReference>
<dbReference type="CDD" id="cd06222">
    <property type="entry name" value="RNase_H_like"/>
    <property type="match status" value="1"/>
</dbReference>
<dbReference type="Gene3D" id="3.60.10.10">
    <property type="entry name" value="Endonuclease/exonuclease/phosphatase"/>
    <property type="match status" value="1"/>
</dbReference>
<reference evidence="2" key="1">
    <citation type="submission" date="2019-09" db="EMBL/GenBank/DDBJ databases">
        <title>Draft genome information of white flower Hibiscus syriacus.</title>
        <authorList>
            <person name="Kim Y.-M."/>
        </authorList>
    </citation>
    <scope>NUCLEOTIDE SEQUENCE [LARGE SCALE GENOMIC DNA]</scope>
    <source>
        <strain evidence="2">YM2019G1</strain>
    </source>
</reference>
<keyword evidence="3" id="KW-1185">Reference proteome</keyword>
<accession>A0A6A2XGH2</accession>
<name>A0A6A2XGH2_HIBSY</name>
<gene>
    <name evidence="2" type="ORF">F3Y22_tig00111701pilonHSYRG00075</name>
</gene>
<dbReference type="EMBL" id="VEPZ02001406">
    <property type="protein sequence ID" value="KAE8675071.1"/>
    <property type="molecule type" value="Genomic_DNA"/>
</dbReference>
<organism evidence="2 3">
    <name type="scientific">Hibiscus syriacus</name>
    <name type="common">Rose of Sharon</name>
    <dbReference type="NCBI Taxonomy" id="106335"/>
    <lineage>
        <taxon>Eukaryota</taxon>
        <taxon>Viridiplantae</taxon>
        <taxon>Streptophyta</taxon>
        <taxon>Embryophyta</taxon>
        <taxon>Tracheophyta</taxon>
        <taxon>Spermatophyta</taxon>
        <taxon>Magnoliopsida</taxon>
        <taxon>eudicotyledons</taxon>
        <taxon>Gunneridae</taxon>
        <taxon>Pentapetalae</taxon>
        <taxon>rosids</taxon>
        <taxon>malvids</taxon>
        <taxon>Malvales</taxon>
        <taxon>Malvaceae</taxon>
        <taxon>Malvoideae</taxon>
        <taxon>Hibiscus</taxon>
    </lineage>
</organism>
<dbReference type="AlphaFoldDB" id="A0A6A2XGH2"/>
<proteinExistence type="predicted"/>
<dbReference type="GO" id="GO:0004523">
    <property type="term" value="F:RNA-DNA hybrid ribonuclease activity"/>
    <property type="evidence" value="ECO:0007669"/>
    <property type="project" value="InterPro"/>
</dbReference>
<dbReference type="Pfam" id="PF13456">
    <property type="entry name" value="RVT_3"/>
    <property type="match status" value="1"/>
</dbReference>
<dbReference type="InterPro" id="IPR044730">
    <property type="entry name" value="RNase_H-like_dom_plant"/>
</dbReference>
<dbReference type="InterPro" id="IPR036397">
    <property type="entry name" value="RNaseH_sf"/>
</dbReference>
<protein>
    <recommendedName>
        <fullName evidence="1">RNase H type-1 domain-containing protein</fullName>
    </recommendedName>
</protein>
<evidence type="ECO:0000259" key="1">
    <source>
        <dbReference type="Pfam" id="PF13456"/>
    </source>
</evidence>
<dbReference type="InterPro" id="IPR002156">
    <property type="entry name" value="RNaseH_domain"/>
</dbReference>
<sequence>MIMHVADNAPSDATDIAMEPVAQEIGQLSASQTIVNNERPPFPDLNEEEVVIQEGDVSVDRSGAYPVMQFSKYLTVQPWNRSFETEENHPSQVIVWIRLPGLPYHYYTKSLFCLLAAKIGKAVKIDYNTNSGERGKFAGLAVVVNVNVNVNKPLFRCNRIDGVISQILDCGFCNFVFDNASMDVRFHGPSFTWSRGSLFQRLDRCLANEGWLRFSPDTHVLHLDKLRSDHRPILMRIKPPLSSLTTPPFRFLLSWQDLPGFKDLLCSAWASDRDTRQNLDTLRTSLSVWNLNTFGDIGRRKRKLLARLRGIDNALSCRESDFLMELEKDLKKELELVLEHEENLWRQKSRSGEVPADINRTLLVLIPKMAVPENFAQFRPISLCTVLFKAITKIIVARLKPFLPPWIMENQTSFVPGRCISNNVVIAQEEIEGIGIKSIYAQNEAFLMKMAFRLIAEGTLVSLERCDRTWFGPCVMVRRLIFGMMLAWGSGVASSVLNSERNANSFVSTEGEWNWELLQDRLPDMVCLVLAAARPPLCNAGSNVVGWNQDKKRCFTVSSAYNTRMQVENTVAASPWDILKKFRGLPRVRICYGQFVKVDYSLMRNVSVGIYPWMQAALCVLVPLKASLIFCVTVQWLWQHGKMQPHYFPIHDEIWDMYFIASESVLLQSSRLTREAVRALVKRNSEKINRAPRVDRNGCWTAPPAPWFKLNTDGARQSSTGWAAFGGLIRNHSSNWVTGFSKSIGFCSVLDAELWGIYIGLQLAWEGIFESLLSKLTARKRSPFSIVNLEWEIWL</sequence>